<dbReference type="GO" id="GO:0019843">
    <property type="term" value="F:rRNA binding"/>
    <property type="evidence" value="ECO:0007669"/>
    <property type="project" value="UniProtKB-UniRule"/>
</dbReference>
<accession>A0A7R6SYT5</accession>
<dbReference type="EMBL" id="AP017470">
    <property type="protein sequence ID" value="BBB32911.1"/>
    <property type="molecule type" value="Genomic_DNA"/>
</dbReference>
<feature type="region of interest" description="Disordered" evidence="6">
    <location>
        <begin position="1"/>
        <end position="48"/>
    </location>
</feature>
<dbReference type="KEGG" id="thyd:TTHT_1399"/>
<evidence type="ECO:0000256" key="2">
    <source>
        <dbReference type="ARBA" id="ARBA00022980"/>
    </source>
</evidence>
<dbReference type="NCBIfam" id="TIGR01071">
    <property type="entry name" value="rplO_bact"/>
    <property type="match status" value="1"/>
</dbReference>
<evidence type="ECO:0000256" key="4">
    <source>
        <dbReference type="HAMAP-Rule" id="MF_01341"/>
    </source>
</evidence>
<dbReference type="InterPro" id="IPR001196">
    <property type="entry name" value="Ribosomal_uL15_CS"/>
</dbReference>
<evidence type="ECO:0000313" key="8">
    <source>
        <dbReference type="EMBL" id="BBB32911.1"/>
    </source>
</evidence>
<dbReference type="Proteomes" id="UP000595564">
    <property type="component" value="Chromosome"/>
</dbReference>
<sequence>MKINEIRPNEGATRRKIRVGRGPGSGKGKTAGRGHKGQKSRSGYSRRFGFEGGQMPLVRRLPKRGFSNYPFKKEYVGINLTMLALFENQDVITVDDFINKGIVKDIKDGIKILGNGEINRPVTVRAHKFSKSAREKIEKAGGKCEVLEP</sequence>
<evidence type="ECO:0000256" key="5">
    <source>
        <dbReference type="RuleBase" id="RU003888"/>
    </source>
</evidence>
<evidence type="ECO:0000256" key="6">
    <source>
        <dbReference type="SAM" id="MobiDB-lite"/>
    </source>
</evidence>
<name>A0A7R6SYT5_9BACT</name>
<keyword evidence="9" id="KW-1185">Reference proteome</keyword>
<feature type="compositionally biased region" description="Basic residues" evidence="6">
    <location>
        <begin position="30"/>
        <end position="39"/>
    </location>
</feature>
<dbReference type="InterPro" id="IPR036227">
    <property type="entry name" value="Ribosomal_uL15/eL18_sf"/>
</dbReference>
<gene>
    <name evidence="4 8" type="primary">rplO</name>
    <name evidence="8" type="ORF">TTHT_1399</name>
</gene>
<evidence type="ECO:0000313" key="9">
    <source>
        <dbReference type="Proteomes" id="UP000595564"/>
    </source>
</evidence>
<comment type="subunit">
    <text evidence="4">Part of the 50S ribosomal subunit.</text>
</comment>
<protein>
    <recommendedName>
        <fullName evidence="4">Large ribosomal subunit protein uL15</fullName>
    </recommendedName>
</protein>
<dbReference type="InterPro" id="IPR030878">
    <property type="entry name" value="Ribosomal_uL15"/>
</dbReference>
<evidence type="ECO:0000259" key="7">
    <source>
        <dbReference type="Pfam" id="PF00828"/>
    </source>
</evidence>
<dbReference type="InterPro" id="IPR021131">
    <property type="entry name" value="Ribosomal_uL15/eL18"/>
</dbReference>
<keyword evidence="2 4" id="KW-0689">Ribosomal protein</keyword>
<reference evidence="8 9" key="1">
    <citation type="journal article" date="2012" name="Extremophiles">
        <title>Thermotomaculum hydrothermale gen. nov., sp. nov., a novel heterotrophic thermophile within the phylum Acidobacteria from a deep-sea hydrothermal vent chimney in the Southern Okinawa Trough.</title>
        <authorList>
            <person name="Izumi H."/>
            <person name="Nunoura T."/>
            <person name="Miyazaki M."/>
            <person name="Mino S."/>
            <person name="Toki T."/>
            <person name="Takai K."/>
            <person name="Sako Y."/>
            <person name="Sawabe T."/>
            <person name="Nakagawa S."/>
        </authorList>
    </citation>
    <scope>NUCLEOTIDE SEQUENCE [LARGE SCALE GENOMIC DNA]</scope>
    <source>
        <strain evidence="8 9">AC55</strain>
    </source>
</reference>
<dbReference type="Pfam" id="PF00828">
    <property type="entry name" value="Ribosomal_L27A"/>
    <property type="match status" value="1"/>
</dbReference>
<dbReference type="GO" id="GO:0022625">
    <property type="term" value="C:cytosolic large ribosomal subunit"/>
    <property type="evidence" value="ECO:0007669"/>
    <property type="project" value="TreeGrafter"/>
</dbReference>
<dbReference type="Gene3D" id="3.100.10.10">
    <property type="match status" value="1"/>
</dbReference>
<keyword evidence="4" id="KW-0694">RNA-binding</keyword>
<keyword evidence="4" id="KW-0699">rRNA-binding</keyword>
<evidence type="ECO:0000256" key="1">
    <source>
        <dbReference type="ARBA" id="ARBA00007320"/>
    </source>
</evidence>
<dbReference type="AlphaFoldDB" id="A0A7R6SYT5"/>
<comment type="similarity">
    <text evidence="1 4 5">Belongs to the universal ribosomal protein uL15 family.</text>
</comment>
<dbReference type="GO" id="GO:0006412">
    <property type="term" value="P:translation"/>
    <property type="evidence" value="ECO:0007669"/>
    <property type="project" value="UniProtKB-UniRule"/>
</dbReference>
<dbReference type="InterPro" id="IPR005749">
    <property type="entry name" value="Ribosomal_uL15_bac-type"/>
</dbReference>
<comment type="function">
    <text evidence="4">Binds to the 23S rRNA.</text>
</comment>
<dbReference type="PANTHER" id="PTHR12934">
    <property type="entry name" value="50S RIBOSOMAL PROTEIN L15"/>
    <property type="match status" value="1"/>
</dbReference>
<feature type="domain" description="Large ribosomal subunit protein uL15/eL18" evidence="7">
    <location>
        <begin position="81"/>
        <end position="145"/>
    </location>
</feature>
<dbReference type="HAMAP" id="MF_01341">
    <property type="entry name" value="Ribosomal_uL15"/>
    <property type="match status" value="1"/>
</dbReference>
<dbReference type="RefSeq" id="WP_201327213.1">
    <property type="nucleotide sequence ID" value="NZ_AP017470.1"/>
</dbReference>
<organism evidence="8 9">
    <name type="scientific">Thermotomaculum hydrothermale</name>
    <dbReference type="NCBI Taxonomy" id="981385"/>
    <lineage>
        <taxon>Bacteria</taxon>
        <taxon>Pseudomonadati</taxon>
        <taxon>Acidobacteriota</taxon>
        <taxon>Holophagae</taxon>
        <taxon>Thermotomaculales</taxon>
        <taxon>Thermotomaculaceae</taxon>
        <taxon>Thermotomaculum</taxon>
    </lineage>
</organism>
<keyword evidence="3 4" id="KW-0687">Ribonucleoprotein</keyword>
<dbReference type="PANTHER" id="PTHR12934:SF11">
    <property type="entry name" value="LARGE RIBOSOMAL SUBUNIT PROTEIN UL15M"/>
    <property type="match status" value="1"/>
</dbReference>
<evidence type="ECO:0000256" key="3">
    <source>
        <dbReference type="ARBA" id="ARBA00023274"/>
    </source>
</evidence>
<dbReference type="PROSITE" id="PS00475">
    <property type="entry name" value="RIBOSOMAL_L15"/>
    <property type="match status" value="1"/>
</dbReference>
<dbReference type="SUPFAM" id="SSF52080">
    <property type="entry name" value="Ribosomal proteins L15p and L18e"/>
    <property type="match status" value="1"/>
</dbReference>
<dbReference type="GO" id="GO:0003735">
    <property type="term" value="F:structural constituent of ribosome"/>
    <property type="evidence" value="ECO:0007669"/>
    <property type="project" value="InterPro"/>
</dbReference>
<proteinExistence type="inferred from homology"/>